<evidence type="ECO:0000313" key="4">
    <source>
        <dbReference type="Proteomes" id="UP001419268"/>
    </source>
</evidence>
<evidence type="ECO:0000313" key="3">
    <source>
        <dbReference type="EMBL" id="KAK9106117.1"/>
    </source>
</evidence>
<accession>A0AAP0F920</accession>
<protein>
    <submittedName>
        <fullName evidence="3">Uncharacterized protein</fullName>
    </submittedName>
</protein>
<evidence type="ECO:0000256" key="1">
    <source>
        <dbReference type="ARBA" id="ARBA00009861"/>
    </source>
</evidence>
<dbReference type="PANTHER" id="PTHR31147:SF66">
    <property type="entry name" value="OS05G0315700 PROTEIN"/>
    <property type="match status" value="1"/>
</dbReference>
<dbReference type="EMBL" id="JBBNAG010000009">
    <property type="protein sequence ID" value="KAK9106117.1"/>
    <property type="molecule type" value="Genomic_DNA"/>
</dbReference>
<comment type="similarity">
    <text evidence="1">Belongs to the plant acyltransferase family.</text>
</comment>
<dbReference type="Pfam" id="PF02458">
    <property type="entry name" value="Transferase"/>
    <property type="match status" value="1"/>
</dbReference>
<organism evidence="3 4">
    <name type="scientific">Stephania cephalantha</name>
    <dbReference type="NCBI Taxonomy" id="152367"/>
    <lineage>
        <taxon>Eukaryota</taxon>
        <taxon>Viridiplantae</taxon>
        <taxon>Streptophyta</taxon>
        <taxon>Embryophyta</taxon>
        <taxon>Tracheophyta</taxon>
        <taxon>Spermatophyta</taxon>
        <taxon>Magnoliopsida</taxon>
        <taxon>Ranunculales</taxon>
        <taxon>Menispermaceae</taxon>
        <taxon>Menispermoideae</taxon>
        <taxon>Cissampelideae</taxon>
        <taxon>Stephania</taxon>
    </lineage>
</organism>
<sequence>MEFPIRVGEAELVGAAGPTPREIKYLSNIDDQMSLRHHLPFVHFFGPNHSTTRDSKSSRDPVEVIKMALSRALVHYYPLAGRLRNEGMDGKLVVDCCGEGVIFREANADITLEELRRINGDLRPPFPLWERFLVDDVWGGNFITDSPLLRMQVTRLACGGFVLAYTCNHCACDTYGAFQFITAVSEFSRDPHRKDPSILPSWGREALSSRSPSTRSMLSHREELHIADNDEAHHKLTKTYFKTFDETSADIATLKKQAACIENHGTIFDAVVSCLWRARTRTSLISSSLEEEDVTKLFSLVDTRFRYKHDDLSKGFYGNTMVVSCATAKAASMLIDKPLSYAASLTTQAKKRAVEQVRKASCFDFLEMDTNRIYLQKGAFMVTDTRWFKFVEVDFGWGRAAYAGPARAGIGLLPGVTASLQWHKNNEGVEGLLALVSLPHMSATRFHEEVRKEVLGGFMSTL</sequence>
<proteinExistence type="inferred from homology"/>
<dbReference type="InterPro" id="IPR050898">
    <property type="entry name" value="Plant_acyltransferase"/>
</dbReference>
<dbReference type="InterPro" id="IPR023213">
    <property type="entry name" value="CAT-like_dom_sf"/>
</dbReference>
<dbReference type="PANTHER" id="PTHR31147">
    <property type="entry name" value="ACYL TRANSFERASE 4"/>
    <property type="match status" value="1"/>
</dbReference>
<name>A0AAP0F920_9MAGN</name>
<keyword evidence="2" id="KW-0808">Transferase</keyword>
<comment type="caution">
    <text evidence="3">The sequence shown here is derived from an EMBL/GenBank/DDBJ whole genome shotgun (WGS) entry which is preliminary data.</text>
</comment>
<dbReference type="AlphaFoldDB" id="A0AAP0F920"/>
<dbReference type="Proteomes" id="UP001419268">
    <property type="component" value="Unassembled WGS sequence"/>
</dbReference>
<reference evidence="3 4" key="1">
    <citation type="submission" date="2024-01" db="EMBL/GenBank/DDBJ databases">
        <title>Genome assemblies of Stephania.</title>
        <authorList>
            <person name="Yang L."/>
        </authorList>
    </citation>
    <scope>NUCLEOTIDE SEQUENCE [LARGE SCALE GENOMIC DNA]</scope>
    <source>
        <strain evidence="3">JXDWG</strain>
        <tissue evidence="3">Leaf</tissue>
    </source>
</reference>
<keyword evidence="4" id="KW-1185">Reference proteome</keyword>
<dbReference type="Gene3D" id="3.30.559.10">
    <property type="entry name" value="Chloramphenicol acetyltransferase-like domain"/>
    <property type="match status" value="2"/>
</dbReference>
<evidence type="ECO:0000256" key="2">
    <source>
        <dbReference type="ARBA" id="ARBA00022679"/>
    </source>
</evidence>
<dbReference type="GO" id="GO:0016740">
    <property type="term" value="F:transferase activity"/>
    <property type="evidence" value="ECO:0007669"/>
    <property type="project" value="UniProtKB-KW"/>
</dbReference>
<gene>
    <name evidence="3" type="ORF">Scep_022961</name>
</gene>